<gene>
    <name evidence="1" type="ORF">MUK42_19583</name>
</gene>
<sequence length="86" mass="9896">MTTYHTPALVPAASFDDDDFSYYYSFFHDPATAASIGEDGNYISWMMEHCGRKSAACDEELGHQSPQHLMPTHLKFWPHLHHGKRR</sequence>
<dbReference type="OrthoDB" id="2668416at2759"/>
<dbReference type="Proteomes" id="UP001055439">
    <property type="component" value="Chromosome 5"/>
</dbReference>
<reference evidence="1" key="1">
    <citation type="submission" date="2022-05" db="EMBL/GenBank/DDBJ databases">
        <title>The Musa troglodytarum L. genome provides insights into the mechanism of non-climacteric behaviour and enrichment of carotenoids.</title>
        <authorList>
            <person name="Wang J."/>
        </authorList>
    </citation>
    <scope>NUCLEOTIDE SEQUENCE</scope>
    <source>
        <tissue evidence="1">Leaf</tissue>
    </source>
</reference>
<protein>
    <submittedName>
        <fullName evidence="1">Uncharacterized protein</fullName>
    </submittedName>
</protein>
<dbReference type="EMBL" id="CP097507">
    <property type="protein sequence ID" value="URE02693.1"/>
    <property type="molecule type" value="Genomic_DNA"/>
</dbReference>
<dbReference type="AlphaFoldDB" id="A0A9E7K1F2"/>
<organism evidence="1 2">
    <name type="scientific">Musa troglodytarum</name>
    <name type="common">fe'i banana</name>
    <dbReference type="NCBI Taxonomy" id="320322"/>
    <lineage>
        <taxon>Eukaryota</taxon>
        <taxon>Viridiplantae</taxon>
        <taxon>Streptophyta</taxon>
        <taxon>Embryophyta</taxon>
        <taxon>Tracheophyta</taxon>
        <taxon>Spermatophyta</taxon>
        <taxon>Magnoliopsida</taxon>
        <taxon>Liliopsida</taxon>
        <taxon>Zingiberales</taxon>
        <taxon>Musaceae</taxon>
        <taxon>Musa</taxon>
    </lineage>
</organism>
<evidence type="ECO:0000313" key="1">
    <source>
        <dbReference type="EMBL" id="URE02693.1"/>
    </source>
</evidence>
<proteinExistence type="predicted"/>
<accession>A0A9E7K1F2</accession>
<name>A0A9E7K1F2_9LILI</name>
<keyword evidence="2" id="KW-1185">Reference proteome</keyword>
<evidence type="ECO:0000313" key="2">
    <source>
        <dbReference type="Proteomes" id="UP001055439"/>
    </source>
</evidence>